<evidence type="ECO:0000256" key="1">
    <source>
        <dbReference type="SAM" id="SignalP"/>
    </source>
</evidence>
<feature type="signal peptide" evidence="1">
    <location>
        <begin position="1"/>
        <end position="22"/>
    </location>
</feature>
<dbReference type="Gene3D" id="3.40.50.1820">
    <property type="entry name" value="alpha/beta hydrolase"/>
    <property type="match status" value="1"/>
</dbReference>
<dbReference type="InterPro" id="IPR053145">
    <property type="entry name" value="AB_hydrolase_Est10"/>
</dbReference>
<dbReference type="SUPFAM" id="SSF53474">
    <property type="entry name" value="alpha/beta-Hydrolases"/>
    <property type="match status" value="1"/>
</dbReference>
<dbReference type="InterPro" id="IPR029058">
    <property type="entry name" value="AB_hydrolase_fold"/>
</dbReference>
<dbReference type="RefSeq" id="WP_204466476.1">
    <property type="nucleotide sequence ID" value="NZ_JAFBCV010000007.1"/>
</dbReference>
<keyword evidence="1" id="KW-0732">Signal</keyword>
<feature type="domain" description="AB hydrolase-1" evidence="2">
    <location>
        <begin position="192"/>
        <end position="397"/>
    </location>
</feature>
<name>A0ABS2SUC7_9BACI</name>
<proteinExistence type="predicted"/>
<feature type="chain" id="PRO_5047407745" evidence="1">
    <location>
        <begin position="23"/>
        <end position="428"/>
    </location>
</feature>
<keyword evidence="4" id="KW-1185">Reference proteome</keyword>
<protein>
    <submittedName>
        <fullName evidence="3">Pimeloyl-ACP methyl ester carboxylesterase</fullName>
    </submittedName>
</protein>
<dbReference type="Pfam" id="PF12697">
    <property type="entry name" value="Abhydrolase_6"/>
    <property type="match status" value="1"/>
</dbReference>
<dbReference type="EMBL" id="JAFBCV010000007">
    <property type="protein sequence ID" value="MBM7839153.1"/>
    <property type="molecule type" value="Genomic_DNA"/>
</dbReference>
<dbReference type="PROSITE" id="PS51257">
    <property type="entry name" value="PROKAR_LIPOPROTEIN"/>
    <property type="match status" value="1"/>
</dbReference>
<dbReference type="Proteomes" id="UP001179280">
    <property type="component" value="Unassembled WGS sequence"/>
</dbReference>
<sequence length="428" mass="46606">MKKTAILSSSLLSIALLAVACAGGNDDVSEEPDPVEPIEQLSGTWEGEIEVPVQPLSISIHLDGDQASLSIPIQGLQEQPFDSVDISEDRLQLEMNLQGQSLLFEGERTEEKIEGIFTQMGQELPFYLLEKEFEDLVELEMEAGTMKAKVDMPDLDEPVPVALIIAGSGPTDKHGNSPLLPGRNDNLKLLAEGLNEAGIATIRYDKRGVGDNTQLVSNPEEVVFDDFVNDARAWIQYALTDERFSTVHIVGHSEGALIGKLVAKDIEVDSYTSLAGAGQTIDRILLDQISADPTFPLPLLNEAAAIFDQLRAGELVEEMSLELEPIFHVSSQPFLLSWMAYDPQEVIVSLDTNILLVNGTNDLQIPESEAELLHEANPDSELFIVEGMGHALRETPEDAEGNVATASQPDTPLAEGLIKKVAEHILKD</sequence>
<dbReference type="PANTHER" id="PTHR43265:SF1">
    <property type="entry name" value="ESTERASE ESTD"/>
    <property type="match status" value="1"/>
</dbReference>
<accession>A0ABS2SUC7</accession>
<evidence type="ECO:0000313" key="3">
    <source>
        <dbReference type="EMBL" id="MBM7839153.1"/>
    </source>
</evidence>
<dbReference type="PANTHER" id="PTHR43265">
    <property type="entry name" value="ESTERASE ESTD"/>
    <property type="match status" value="1"/>
</dbReference>
<reference evidence="3" key="1">
    <citation type="submission" date="2021-01" db="EMBL/GenBank/DDBJ databases">
        <title>Genomic Encyclopedia of Type Strains, Phase IV (KMG-IV): sequencing the most valuable type-strain genomes for metagenomic binning, comparative biology and taxonomic classification.</title>
        <authorList>
            <person name="Goeker M."/>
        </authorList>
    </citation>
    <scope>NUCLEOTIDE SEQUENCE</scope>
    <source>
        <strain evidence="3">DSM 21943</strain>
    </source>
</reference>
<organism evidence="3 4">
    <name type="scientific">Shouchella xiaoxiensis</name>
    <dbReference type="NCBI Taxonomy" id="766895"/>
    <lineage>
        <taxon>Bacteria</taxon>
        <taxon>Bacillati</taxon>
        <taxon>Bacillota</taxon>
        <taxon>Bacilli</taxon>
        <taxon>Bacillales</taxon>
        <taxon>Bacillaceae</taxon>
        <taxon>Shouchella</taxon>
    </lineage>
</organism>
<evidence type="ECO:0000259" key="2">
    <source>
        <dbReference type="Pfam" id="PF12697"/>
    </source>
</evidence>
<gene>
    <name evidence="3" type="ORF">JOC54_002424</name>
</gene>
<evidence type="ECO:0000313" key="4">
    <source>
        <dbReference type="Proteomes" id="UP001179280"/>
    </source>
</evidence>
<dbReference type="InterPro" id="IPR000073">
    <property type="entry name" value="AB_hydrolase_1"/>
</dbReference>
<comment type="caution">
    <text evidence="3">The sequence shown here is derived from an EMBL/GenBank/DDBJ whole genome shotgun (WGS) entry which is preliminary data.</text>
</comment>